<dbReference type="AlphaFoldDB" id="A0A3N0FFQ6"/>
<feature type="transmembrane region" description="Helical" evidence="1">
    <location>
        <begin position="67"/>
        <end position="84"/>
    </location>
</feature>
<proteinExistence type="predicted"/>
<organism evidence="2 3">
    <name type="scientific">Dickeya undicola</name>
    <dbReference type="NCBI Taxonomy" id="1577887"/>
    <lineage>
        <taxon>Bacteria</taxon>
        <taxon>Pseudomonadati</taxon>
        <taxon>Pseudomonadota</taxon>
        <taxon>Gammaproteobacteria</taxon>
        <taxon>Enterobacterales</taxon>
        <taxon>Pectobacteriaceae</taxon>
        <taxon>Dickeya</taxon>
    </lineage>
</organism>
<comment type="caution">
    <text evidence="2">The sequence shown here is derived from an EMBL/GenBank/DDBJ whole genome shotgun (WGS) entry which is preliminary data.</text>
</comment>
<keyword evidence="1" id="KW-1133">Transmembrane helix</keyword>
<gene>
    <name evidence="2" type="ORF">EF878_21300</name>
</gene>
<reference evidence="2 3" key="1">
    <citation type="submission" date="2018-11" db="EMBL/GenBank/DDBJ databases">
        <title>Characterization of surface water Dickeya isolates.</title>
        <authorList>
            <person name="Van Gijsegem F."/>
            <person name="Pedron J."/>
        </authorList>
    </citation>
    <scope>NUCLEOTIDE SEQUENCE [LARGE SCALE GENOMIC DNA]</scope>
    <source>
        <strain evidence="2 3">FVG1-MFV-O17</strain>
    </source>
</reference>
<feature type="non-terminal residue" evidence="2">
    <location>
        <position position="85"/>
    </location>
</feature>
<dbReference type="Proteomes" id="UP000276061">
    <property type="component" value="Unassembled WGS sequence"/>
</dbReference>
<accession>A0A3N0FFQ6</accession>
<keyword evidence="1" id="KW-0812">Transmembrane</keyword>
<sequence>KEGHTWYFLHGELPGGSAFDMTAGRQLVEKLARFQGELRTAFPQSQVLTRSTLLFSDYASQQARHDVSTLGAVTVVGVLLLVFLV</sequence>
<protein>
    <submittedName>
        <fullName evidence="2">Uncharacterized protein</fullName>
    </submittedName>
</protein>
<dbReference type="EMBL" id="RJLR01000133">
    <property type="protein sequence ID" value="RNL98786.1"/>
    <property type="molecule type" value="Genomic_DNA"/>
</dbReference>
<name>A0A3N0FFQ6_9GAMM</name>
<evidence type="ECO:0000256" key="1">
    <source>
        <dbReference type="SAM" id="Phobius"/>
    </source>
</evidence>
<keyword evidence="1" id="KW-0472">Membrane</keyword>
<evidence type="ECO:0000313" key="3">
    <source>
        <dbReference type="Proteomes" id="UP000276061"/>
    </source>
</evidence>
<evidence type="ECO:0000313" key="2">
    <source>
        <dbReference type="EMBL" id="RNL98786.1"/>
    </source>
</evidence>
<feature type="non-terminal residue" evidence="2">
    <location>
        <position position="1"/>
    </location>
</feature>